<organism evidence="13 14">
    <name type="scientific">Sitophilus oryzae</name>
    <name type="common">Rice weevil</name>
    <name type="synonym">Curculio oryzae</name>
    <dbReference type="NCBI Taxonomy" id="7048"/>
    <lineage>
        <taxon>Eukaryota</taxon>
        <taxon>Metazoa</taxon>
        <taxon>Ecdysozoa</taxon>
        <taxon>Arthropoda</taxon>
        <taxon>Hexapoda</taxon>
        <taxon>Insecta</taxon>
        <taxon>Pterygota</taxon>
        <taxon>Neoptera</taxon>
        <taxon>Endopterygota</taxon>
        <taxon>Coleoptera</taxon>
        <taxon>Polyphaga</taxon>
        <taxon>Cucujiformia</taxon>
        <taxon>Curculionidae</taxon>
        <taxon>Dryophthorinae</taxon>
        <taxon>Sitophilus</taxon>
    </lineage>
</organism>
<dbReference type="PROSITE" id="PS00107">
    <property type="entry name" value="PROTEIN_KINASE_ATP"/>
    <property type="match status" value="1"/>
</dbReference>
<keyword evidence="6 14" id="KW-0418">Kinase</keyword>
<evidence type="ECO:0000256" key="8">
    <source>
        <dbReference type="ARBA" id="ARBA00047899"/>
    </source>
</evidence>
<dbReference type="SMART" id="SM00220">
    <property type="entry name" value="S_TKc"/>
    <property type="match status" value="1"/>
</dbReference>
<dbReference type="PROSITE" id="PS00108">
    <property type="entry name" value="PROTEIN_KINASE_ST"/>
    <property type="match status" value="1"/>
</dbReference>
<evidence type="ECO:0000259" key="12">
    <source>
        <dbReference type="PROSITE" id="PS50011"/>
    </source>
</evidence>
<keyword evidence="5 10" id="KW-0547">Nucleotide-binding</keyword>
<feature type="binding site" evidence="10">
    <location>
        <position position="40"/>
    </location>
    <ligand>
        <name>ATP</name>
        <dbReference type="ChEBI" id="CHEBI:30616"/>
    </ligand>
</feature>
<evidence type="ECO:0000256" key="5">
    <source>
        <dbReference type="ARBA" id="ARBA00022741"/>
    </source>
</evidence>
<evidence type="ECO:0000256" key="3">
    <source>
        <dbReference type="ARBA" id="ARBA00022527"/>
    </source>
</evidence>
<comment type="catalytic activity">
    <reaction evidence="9">
        <text>L-seryl-[protein] + ATP = O-phospho-L-seryl-[protein] + ADP + H(+)</text>
        <dbReference type="Rhea" id="RHEA:17989"/>
        <dbReference type="Rhea" id="RHEA-COMP:9863"/>
        <dbReference type="Rhea" id="RHEA-COMP:11604"/>
        <dbReference type="ChEBI" id="CHEBI:15378"/>
        <dbReference type="ChEBI" id="CHEBI:29999"/>
        <dbReference type="ChEBI" id="CHEBI:30616"/>
        <dbReference type="ChEBI" id="CHEBI:83421"/>
        <dbReference type="ChEBI" id="CHEBI:456216"/>
        <dbReference type="EC" id="2.7.11.1"/>
    </reaction>
</comment>
<evidence type="ECO:0000256" key="1">
    <source>
        <dbReference type="ARBA" id="ARBA00010791"/>
    </source>
</evidence>
<evidence type="ECO:0000256" key="10">
    <source>
        <dbReference type="PROSITE-ProRule" id="PRU10141"/>
    </source>
</evidence>
<evidence type="ECO:0000256" key="4">
    <source>
        <dbReference type="ARBA" id="ARBA00022679"/>
    </source>
</evidence>
<evidence type="ECO:0000256" key="6">
    <source>
        <dbReference type="ARBA" id="ARBA00022777"/>
    </source>
</evidence>
<accession>A0A6J2Y791</accession>
<evidence type="ECO:0000256" key="9">
    <source>
        <dbReference type="ARBA" id="ARBA00048679"/>
    </source>
</evidence>
<dbReference type="InterPro" id="IPR017441">
    <property type="entry name" value="Protein_kinase_ATP_BS"/>
</dbReference>
<dbReference type="GO" id="GO:0005524">
    <property type="term" value="F:ATP binding"/>
    <property type="evidence" value="ECO:0007669"/>
    <property type="project" value="UniProtKB-UniRule"/>
</dbReference>
<dbReference type="RefSeq" id="XP_030758958.1">
    <property type="nucleotide sequence ID" value="XM_030903098.1"/>
</dbReference>
<dbReference type="GO" id="GO:0004674">
    <property type="term" value="F:protein serine/threonine kinase activity"/>
    <property type="evidence" value="ECO:0007669"/>
    <property type="project" value="UniProtKB-KW"/>
</dbReference>
<keyword evidence="4" id="KW-0808">Transferase</keyword>
<evidence type="ECO:0000256" key="11">
    <source>
        <dbReference type="RuleBase" id="RU000304"/>
    </source>
</evidence>
<comment type="catalytic activity">
    <reaction evidence="8">
        <text>L-threonyl-[protein] + ATP = O-phospho-L-threonyl-[protein] + ADP + H(+)</text>
        <dbReference type="Rhea" id="RHEA:46608"/>
        <dbReference type="Rhea" id="RHEA-COMP:11060"/>
        <dbReference type="Rhea" id="RHEA-COMP:11605"/>
        <dbReference type="ChEBI" id="CHEBI:15378"/>
        <dbReference type="ChEBI" id="CHEBI:30013"/>
        <dbReference type="ChEBI" id="CHEBI:30616"/>
        <dbReference type="ChEBI" id="CHEBI:61977"/>
        <dbReference type="ChEBI" id="CHEBI:456216"/>
        <dbReference type="EC" id="2.7.11.1"/>
    </reaction>
</comment>
<dbReference type="RefSeq" id="XP_030758954.1">
    <property type="nucleotide sequence ID" value="XM_030903094.1"/>
</dbReference>
<dbReference type="EC" id="2.7.11.1" evidence="2"/>
<dbReference type="InterPro" id="IPR011009">
    <property type="entry name" value="Kinase-like_dom_sf"/>
</dbReference>
<evidence type="ECO:0000313" key="13">
    <source>
        <dbReference type="Proteomes" id="UP000504635"/>
    </source>
</evidence>
<dbReference type="FunFam" id="1.10.510.10:FF:000301">
    <property type="entry name" value="Serine/threonine-protein kinase Chk1"/>
    <property type="match status" value="1"/>
</dbReference>
<sequence>MSTTTFVEGWLCYDAILGEGAYGEVRLLVHKNTDEKVACKIIDHSKYKDAKTNISREVMIHSMLSHDNIIRFFGRRQEPKKEYIFLEYASGGELFQMIEPDIGMPSRNAQTFMKHLLNGIEYLHNKGIVHRDIKPENLLIDGNGVLKISDFGMATIFRLKGKERKLDKKCGTRPYLAPEVLKRPYFARPSDIWSCGIVFVAMLTGELPWADTTDENQEFLKWRRDNYISETPWSKLGNTTLSLARQILNEDSEKRLTLEQILKHPWMKFNFGDDNTTDQGDGHATNPAKRWNSMMESETKHNREVPLVTLSQPTMVIRPATIDQLVDDIKTTKSRDSICFSQPTRNDDVILQFTQSPITRENFHNLVKRMTRFYVTCSLTKAVEALGSVLDSFHYCWSIDAAGTITISTVDILKNQLVLKVSFLEMDAKILVDFRLSKGCGLDFKKRFLKIRACLSNIIEKPSVDHSQIVCSSEN</sequence>
<gene>
    <name evidence="14 15" type="primary">LOC115884493</name>
</gene>
<feature type="domain" description="Protein kinase" evidence="12">
    <location>
        <begin position="11"/>
        <end position="267"/>
    </location>
</feature>
<dbReference type="KEGG" id="soy:115884493"/>
<dbReference type="GO" id="GO:0005737">
    <property type="term" value="C:cytoplasm"/>
    <property type="evidence" value="ECO:0007669"/>
    <property type="project" value="TreeGrafter"/>
</dbReference>
<dbReference type="GO" id="GO:0035556">
    <property type="term" value="P:intracellular signal transduction"/>
    <property type="evidence" value="ECO:0007669"/>
    <property type="project" value="TreeGrafter"/>
</dbReference>
<reference evidence="14 15" key="1">
    <citation type="submission" date="2025-04" db="UniProtKB">
        <authorList>
            <consortium name="RefSeq"/>
        </authorList>
    </citation>
    <scope>IDENTIFICATION</scope>
    <source>
        <tissue evidence="14 15">Gonads</tissue>
    </source>
</reference>
<dbReference type="Gene3D" id="1.10.510.10">
    <property type="entry name" value="Transferase(Phosphotransferase) domain 1"/>
    <property type="match status" value="1"/>
</dbReference>
<dbReference type="AlphaFoldDB" id="A0A6J2Y791"/>
<evidence type="ECO:0000256" key="7">
    <source>
        <dbReference type="ARBA" id="ARBA00022840"/>
    </source>
</evidence>
<keyword evidence="7 10" id="KW-0067">ATP-binding</keyword>
<dbReference type="SUPFAM" id="SSF56112">
    <property type="entry name" value="Protein kinase-like (PK-like)"/>
    <property type="match status" value="1"/>
</dbReference>
<comment type="similarity">
    <text evidence="1">Belongs to the protein kinase superfamily. CAMK Ser/Thr protein kinase family. NIM1 subfamily.</text>
</comment>
<dbReference type="CTD" id="2922"/>
<dbReference type="GeneID" id="115884493"/>
<dbReference type="PANTHER" id="PTHR24346">
    <property type="entry name" value="MAP/MICROTUBULE AFFINITY-REGULATING KINASE"/>
    <property type="match status" value="1"/>
</dbReference>
<keyword evidence="13" id="KW-1185">Reference proteome</keyword>
<dbReference type="Proteomes" id="UP000504635">
    <property type="component" value="Unplaced"/>
</dbReference>
<keyword evidence="3 11" id="KW-0723">Serine/threonine-protein kinase</keyword>
<dbReference type="InterPro" id="IPR008271">
    <property type="entry name" value="Ser/Thr_kinase_AS"/>
</dbReference>
<protein>
    <recommendedName>
        <fullName evidence="2">non-specific serine/threonine protein kinase</fullName>
        <ecNumber evidence="2">2.7.11.1</ecNumber>
    </recommendedName>
</protein>
<proteinExistence type="inferred from homology"/>
<evidence type="ECO:0000313" key="15">
    <source>
        <dbReference type="RefSeq" id="XP_030758958.1"/>
    </source>
</evidence>
<dbReference type="InterPro" id="IPR000719">
    <property type="entry name" value="Prot_kinase_dom"/>
</dbReference>
<evidence type="ECO:0000256" key="2">
    <source>
        <dbReference type="ARBA" id="ARBA00012513"/>
    </source>
</evidence>
<dbReference type="OrthoDB" id="539158at2759"/>
<dbReference type="Pfam" id="PF00069">
    <property type="entry name" value="Pkinase"/>
    <property type="match status" value="1"/>
</dbReference>
<name>A0A6J2Y791_SITOR</name>
<dbReference type="PANTHER" id="PTHR24346:SF107">
    <property type="entry name" value="SERINE_THREONINE-PROTEIN KINASE CHK1"/>
    <property type="match status" value="1"/>
</dbReference>
<evidence type="ECO:0000313" key="14">
    <source>
        <dbReference type="RefSeq" id="XP_030758954.1"/>
    </source>
</evidence>
<dbReference type="PROSITE" id="PS50011">
    <property type="entry name" value="PROTEIN_KINASE_DOM"/>
    <property type="match status" value="1"/>
</dbReference>